<feature type="domain" description="PAC" evidence="9">
    <location>
        <begin position="612"/>
        <end position="664"/>
    </location>
</feature>
<dbReference type="EMBL" id="JBHUOJ010000040">
    <property type="protein sequence ID" value="MFD2835403.1"/>
    <property type="molecule type" value="Genomic_DNA"/>
</dbReference>
<dbReference type="InterPro" id="IPR036890">
    <property type="entry name" value="HATPase_C_sf"/>
</dbReference>
<comment type="catalytic activity">
    <reaction evidence="1">
        <text>ATP + protein L-histidine = ADP + protein N-phospho-L-histidine.</text>
        <dbReference type="EC" id="2.7.13.3"/>
    </reaction>
</comment>
<dbReference type="NCBIfam" id="TIGR00229">
    <property type="entry name" value="sensory_box"/>
    <property type="match status" value="3"/>
</dbReference>
<feature type="domain" description="PAS" evidence="8">
    <location>
        <begin position="266"/>
        <end position="339"/>
    </location>
</feature>
<gene>
    <name evidence="10" type="ORF">ACFSYS_19075</name>
</gene>
<dbReference type="CDD" id="cd00130">
    <property type="entry name" value="PAS"/>
    <property type="match status" value="3"/>
</dbReference>
<dbReference type="SUPFAM" id="SSF52172">
    <property type="entry name" value="CheY-like"/>
    <property type="match status" value="2"/>
</dbReference>
<evidence type="ECO:0000313" key="10">
    <source>
        <dbReference type="EMBL" id="MFD2835403.1"/>
    </source>
</evidence>
<evidence type="ECO:0000256" key="1">
    <source>
        <dbReference type="ARBA" id="ARBA00000085"/>
    </source>
</evidence>
<proteinExistence type="predicted"/>
<feature type="domain" description="Response regulatory" evidence="7">
    <location>
        <begin position="920"/>
        <end position="1039"/>
    </location>
</feature>
<feature type="domain" description="PAS" evidence="8">
    <location>
        <begin position="396"/>
        <end position="466"/>
    </location>
</feature>
<dbReference type="InterPro" id="IPR000014">
    <property type="entry name" value="PAS"/>
</dbReference>
<dbReference type="RefSeq" id="WP_251742496.1">
    <property type="nucleotide sequence ID" value="NZ_JBHUOJ010000040.1"/>
</dbReference>
<evidence type="ECO:0000256" key="2">
    <source>
        <dbReference type="ARBA" id="ARBA00012438"/>
    </source>
</evidence>
<evidence type="ECO:0000259" key="9">
    <source>
        <dbReference type="PROSITE" id="PS50113"/>
    </source>
</evidence>
<evidence type="ECO:0000259" key="6">
    <source>
        <dbReference type="PROSITE" id="PS50109"/>
    </source>
</evidence>
<dbReference type="PROSITE" id="PS50113">
    <property type="entry name" value="PAC"/>
    <property type="match status" value="3"/>
</dbReference>
<feature type="domain" description="Histidine kinase" evidence="6">
    <location>
        <begin position="682"/>
        <end position="904"/>
    </location>
</feature>
<dbReference type="Pfam" id="PF00512">
    <property type="entry name" value="HisKA"/>
    <property type="match status" value="1"/>
</dbReference>
<dbReference type="InterPro" id="IPR011006">
    <property type="entry name" value="CheY-like_superfamily"/>
</dbReference>
<dbReference type="InterPro" id="IPR001789">
    <property type="entry name" value="Sig_transdc_resp-reg_receiver"/>
</dbReference>
<feature type="modified residue" description="4-aspartylphosphate" evidence="5">
    <location>
        <position position="1114"/>
    </location>
</feature>
<dbReference type="InterPro" id="IPR035965">
    <property type="entry name" value="PAS-like_dom_sf"/>
</dbReference>
<comment type="caution">
    <text evidence="10">The sequence shown here is derived from an EMBL/GenBank/DDBJ whole genome shotgun (WGS) entry which is preliminary data.</text>
</comment>
<evidence type="ECO:0000256" key="5">
    <source>
        <dbReference type="PROSITE-ProRule" id="PRU00169"/>
    </source>
</evidence>
<feature type="domain" description="PAS" evidence="8">
    <location>
        <begin position="523"/>
        <end position="577"/>
    </location>
</feature>
<keyword evidence="4" id="KW-0902">Two-component regulatory system</keyword>
<dbReference type="Gene3D" id="1.10.287.130">
    <property type="match status" value="1"/>
</dbReference>
<evidence type="ECO:0000259" key="7">
    <source>
        <dbReference type="PROSITE" id="PS50110"/>
    </source>
</evidence>
<keyword evidence="3 5" id="KW-0597">Phosphoprotein</keyword>
<dbReference type="CDD" id="cd16922">
    <property type="entry name" value="HATPase_EvgS-ArcB-TorS-like"/>
    <property type="match status" value="1"/>
</dbReference>
<dbReference type="SMART" id="SM00387">
    <property type="entry name" value="HATPase_c"/>
    <property type="match status" value="1"/>
</dbReference>
<organism evidence="10 11">
    <name type="scientific">Christiangramia antarctica</name>
    <dbReference type="NCBI Taxonomy" id="2058158"/>
    <lineage>
        <taxon>Bacteria</taxon>
        <taxon>Pseudomonadati</taxon>
        <taxon>Bacteroidota</taxon>
        <taxon>Flavobacteriia</taxon>
        <taxon>Flavobacteriales</taxon>
        <taxon>Flavobacteriaceae</taxon>
        <taxon>Christiangramia</taxon>
    </lineage>
</organism>
<dbReference type="SMART" id="SM00388">
    <property type="entry name" value="HisKA"/>
    <property type="match status" value="1"/>
</dbReference>
<dbReference type="PROSITE" id="PS50109">
    <property type="entry name" value="HIS_KIN"/>
    <property type="match status" value="1"/>
</dbReference>
<dbReference type="PROSITE" id="PS50110">
    <property type="entry name" value="RESPONSE_REGULATORY"/>
    <property type="match status" value="2"/>
</dbReference>
<dbReference type="SUPFAM" id="SSF55785">
    <property type="entry name" value="PYP-like sensor domain (PAS domain)"/>
    <property type="match status" value="4"/>
</dbReference>
<dbReference type="EC" id="2.7.13.3" evidence="2"/>
<dbReference type="InterPro" id="IPR036097">
    <property type="entry name" value="HisK_dim/P_sf"/>
</dbReference>
<dbReference type="Pfam" id="PF13426">
    <property type="entry name" value="PAS_9"/>
    <property type="match status" value="2"/>
</dbReference>
<dbReference type="InterPro" id="IPR013655">
    <property type="entry name" value="PAS_fold_3"/>
</dbReference>
<evidence type="ECO:0000256" key="4">
    <source>
        <dbReference type="ARBA" id="ARBA00023012"/>
    </source>
</evidence>
<dbReference type="Pfam" id="PF08447">
    <property type="entry name" value="PAS_3"/>
    <property type="match status" value="1"/>
</dbReference>
<dbReference type="InterPro" id="IPR001610">
    <property type="entry name" value="PAC"/>
</dbReference>
<dbReference type="SMART" id="SM00448">
    <property type="entry name" value="REC"/>
    <property type="match status" value="2"/>
</dbReference>
<dbReference type="InterPro" id="IPR003594">
    <property type="entry name" value="HATPase_dom"/>
</dbReference>
<feature type="modified residue" description="4-aspartylphosphate" evidence="5">
    <location>
        <position position="969"/>
    </location>
</feature>
<dbReference type="PROSITE" id="PS50112">
    <property type="entry name" value="PAS"/>
    <property type="match status" value="3"/>
</dbReference>
<dbReference type="InterPro" id="IPR003661">
    <property type="entry name" value="HisK_dim/P_dom"/>
</dbReference>
<dbReference type="Gene3D" id="3.40.50.2300">
    <property type="match status" value="2"/>
</dbReference>
<dbReference type="InterPro" id="IPR004358">
    <property type="entry name" value="Sig_transdc_His_kin-like_C"/>
</dbReference>
<reference evidence="11" key="1">
    <citation type="journal article" date="2019" name="Int. J. Syst. Evol. Microbiol.">
        <title>The Global Catalogue of Microorganisms (GCM) 10K type strain sequencing project: providing services to taxonomists for standard genome sequencing and annotation.</title>
        <authorList>
            <consortium name="The Broad Institute Genomics Platform"/>
            <consortium name="The Broad Institute Genome Sequencing Center for Infectious Disease"/>
            <person name="Wu L."/>
            <person name="Ma J."/>
        </authorList>
    </citation>
    <scope>NUCLEOTIDE SEQUENCE [LARGE SCALE GENOMIC DNA]</scope>
    <source>
        <strain evidence="11">KCTC 52925</strain>
    </source>
</reference>
<feature type="domain" description="PAC" evidence="9">
    <location>
        <begin position="470"/>
        <end position="522"/>
    </location>
</feature>
<dbReference type="InterPro" id="IPR005467">
    <property type="entry name" value="His_kinase_dom"/>
</dbReference>
<feature type="domain" description="Response regulatory" evidence="7">
    <location>
        <begin position="1063"/>
        <end position="1181"/>
    </location>
</feature>
<dbReference type="PANTHER" id="PTHR45339:SF1">
    <property type="entry name" value="HYBRID SIGNAL TRANSDUCTION HISTIDINE KINASE J"/>
    <property type="match status" value="1"/>
</dbReference>
<dbReference type="PANTHER" id="PTHR45339">
    <property type="entry name" value="HYBRID SIGNAL TRANSDUCTION HISTIDINE KINASE J"/>
    <property type="match status" value="1"/>
</dbReference>
<feature type="domain" description="PAC" evidence="9">
    <location>
        <begin position="343"/>
        <end position="395"/>
    </location>
</feature>
<protein>
    <recommendedName>
        <fullName evidence="2">histidine kinase</fullName>
        <ecNumber evidence="2">2.7.13.3</ecNumber>
    </recommendedName>
</protein>
<dbReference type="Pfam" id="PF02518">
    <property type="entry name" value="HATPase_c"/>
    <property type="match status" value="1"/>
</dbReference>
<sequence length="1184" mass="134420">MFKKPSDLSKEAQSWITQNPEIFNWLTSTAFSGFWFCNLDAPDNYYMNQAFKTNFSGNLIPEISEKLRNFIERIEGNLSEFDQNFALQYEDGLHITLKCCGKVFLSGSEQCLFIKFVQTSTESDKEVELLEKINELSKLNNLFHETNKVARVGGWEVNLVENSVYWSSLTKEIHEVAKDFVPNLETGINFYKEGWSRDKIVKLFGEAVSENIPFDSEFKVITAKGNELWVRSFGTPEFVDGTCVRVYGAFQDIDQRKKDELEYEATRQRFEMIFDNSSIGILLVNTGGTILLANPASLKIFGFDDQNSSKVMEMTFRDLIHPDFLEVATAKRKELLQGELTSYQIEAQFYKVTGELIWCRLNTSIIYGQFEEERLIITQVEDITSRKQLENEAWENAKRFENTFEYSSVGNGVIGLDGKWKMVNRNLHTMLGYNKQEFLKLRLKDVTHPEDRKSDAKLIGQLLENKINTYTIDKRYIKKDGKIVYGRLYVSALKDESGKILYLIGQVNDVTTNVKSQKALKKSLQELQNLMDATTQVSIIETDLEGFPRKFNKGAENLLGYTAEEFIGKKSVSVIHEASEVMERAKELSEMYNEPIEGFDVFIYKARLGNFDSNEWTYIRKDGSKFPVQLVVTATRNTTGKITGYLGVATDISQRKKMEARLLNSTKKAEAANKAKSEFLANMSHEIRTPLNGIIGFTDLLMKTELPQQQQQYLQTVYNSGISLMDIINDILDFSKIEAGKLELSSERVDILELCNQSIDIIKHQVHKKGIEILLNISPNIKGYVYADPVRLRQVLINLMGNAAKFTEKGEIELSLTATQGEKENLMTYHFSIRDTGIGIAPQNLKKIFTSFGQEDASTTRKYGGSGLGLTISNRLLGLMHSKLHVESKLHEGSTFSFEVDLVTETPINKSSRVFQNVNKVLIVDDNENNRSILTGMLNSFQIEAASASNGITALEILKKQKFDLAIIDYNMPYINGIDLIAQIRDNIKLDKNILPIILLHSAVEDDKITKGCEKYGVKFKVTKPIRIEYLKDLIAKVENPMEGTLIKPEENEMIINNPLAANILVVEDNPVNKFLANTIIKEILPNVTLFEAGNGLEAINQFNQHQFDLIFMDIQMPLMGGLEAVKEIRNLEEFSYTPIVALTARTLTNEADECIEAGMDDYLSKPVLIDDIAKVIKKFIIDK</sequence>
<keyword evidence="11" id="KW-1185">Reference proteome</keyword>
<evidence type="ECO:0000256" key="3">
    <source>
        <dbReference type="ARBA" id="ARBA00022553"/>
    </source>
</evidence>
<dbReference type="CDD" id="cd00156">
    <property type="entry name" value="REC"/>
    <property type="match status" value="1"/>
</dbReference>
<accession>A0ABW5XAU2</accession>
<dbReference type="Gene3D" id="3.30.450.20">
    <property type="entry name" value="PAS domain"/>
    <property type="match status" value="4"/>
</dbReference>
<dbReference type="Gene3D" id="3.30.565.10">
    <property type="entry name" value="Histidine kinase-like ATPase, C-terminal domain"/>
    <property type="match status" value="1"/>
</dbReference>
<dbReference type="Proteomes" id="UP001597438">
    <property type="component" value="Unassembled WGS sequence"/>
</dbReference>
<dbReference type="PRINTS" id="PR00344">
    <property type="entry name" value="BCTRLSENSOR"/>
</dbReference>
<dbReference type="Pfam" id="PF00072">
    <property type="entry name" value="Response_reg"/>
    <property type="match status" value="2"/>
</dbReference>
<dbReference type="CDD" id="cd00082">
    <property type="entry name" value="HisKA"/>
    <property type="match status" value="1"/>
</dbReference>
<dbReference type="SMART" id="SM00086">
    <property type="entry name" value="PAC"/>
    <property type="match status" value="4"/>
</dbReference>
<dbReference type="SUPFAM" id="SSF47384">
    <property type="entry name" value="Homodimeric domain of signal transducing histidine kinase"/>
    <property type="match status" value="1"/>
</dbReference>
<dbReference type="CDD" id="cd17546">
    <property type="entry name" value="REC_hyHK_CKI1_RcsC-like"/>
    <property type="match status" value="1"/>
</dbReference>
<name>A0ABW5XAU2_9FLAO</name>
<dbReference type="SUPFAM" id="SSF55874">
    <property type="entry name" value="ATPase domain of HSP90 chaperone/DNA topoisomerase II/histidine kinase"/>
    <property type="match status" value="1"/>
</dbReference>
<evidence type="ECO:0000313" key="11">
    <source>
        <dbReference type="Proteomes" id="UP001597438"/>
    </source>
</evidence>
<evidence type="ECO:0000259" key="8">
    <source>
        <dbReference type="PROSITE" id="PS50112"/>
    </source>
</evidence>
<dbReference type="SMART" id="SM00091">
    <property type="entry name" value="PAS"/>
    <property type="match status" value="3"/>
</dbReference>
<dbReference type="InterPro" id="IPR000700">
    <property type="entry name" value="PAS-assoc_C"/>
</dbReference>